<organism evidence="1 2">
    <name type="scientific">Amborella trichopoda</name>
    <dbReference type="NCBI Taxonomy" id="13333"/>
    <lineage>
        <taxon>Eukaryota</taxon>
        <taxon>Viridiplantae</taxon>
        <taxon>Streptophyta</taxon>
        <taxon>Embryophyta</taxon>
        <taxon>Tracheophyta</taxon>
        <taxon>Spermatophyta</taxon>
        <taxon>Magnoliopsida</taxon>
        <taxon>Amborellales</taxon>
        <taxon>Amborellaceae</taxon>
        <taxon>Amborella</taxon>
    </lineage>
</organism>
<evidence type="ECO:0000313" key="1">
    <source>
        <dbReference type="EMBL" id="ERN05082.1"/>
    </source>
</evidence>
<dbReference type="AlphaFoldDB" id="W1P5A3"/>
<dbReference type="Proteomes" id="UP000017836">
    <property type="component" value="Unassembled WGS sequence"/>
</dbReference>
<gene>
    <name evidence="1" type="ORF">AMTR_s00053p00131840</name>
</gene>
<accession>W1P5A3</accession>
<protein>
    <submittedName>
        <fullName evidence="1">Uncharacterized protein</fullName>
    </submittedName>
</protein>
<reference evidence="2" key="1">
    <citation type="journal article" date="2013" name="Science">
        <title>The Amborella genome and the evolution of flowering plants.</title>
        <authorList>
            <consortium name="Amborella Genome Project"/>
        </authorList>
    </citation>
    <scope>NUCLEOTIDE SEQUENCE [LARGE SCALE GENOMIC DNA]</scope>
</reference>
<dbReference type="EMBL" id="KI394012">
    <property type="protein sequence ID" value="ERN05082.1"/>
    <property type="molecule type" value="Genomic_DNA"/>
</dbReference>
<name>W1P5A3_AMBTC</name>
<evidence type="ECO:0000313" key="2">
    <source>
        <dbReference type="Proteomes" id="UP000017836"/>
    </source>
</evidence>
<dbReference type="Gramene" id="ERN05082">
    <property type="protein sequence ID" value="ERN05082"/>
    <property type="gene ID" value="AMTR_s00053p00131840"/>
</dbReference>
<keyword evidence="2" id="KW-1185">Reference proteome</keyword>
<proteinExistence type="predicted"/>
<dbReference type="HOGENOM" id="CLU_2577061_0_0_1"/>
<sequence length="81" mass="8787">MRGHRKFRKGVANFQSLKIRKRWIPMGHFAEVPTSTPSVVRNGVMGVISQNGNAGSPVLDAQNVGGNHYEGGISLHEVFSA</sequence>